<feature type="domain" description="ATP-grasp" evidence="5">
    <location>
        <begin position="130"/>
        <end position="326"/>
    </location>
</feature>
<name>A0A919ISW1_9ACTN</name>
<dbReference type="PANTHER" id="PTHR43585">
    <property type="entry name" value="FUMIPYRROLE BIOSYNTHESIS PROTEIN C"/>
    <property type="match status" value="1"/>
</dbReference>
<evidence type="ECO:0000256" key="4">
    <source>
        <dbReference type="PROSITE-ProRule" id="PRU00409"/>
    </source>
</evidence>
<dbReference type="EMBL" id="BOMH01000068">
    <property type="protein sequence ID" value="GID69842.1"/>
    <property type="molecule type" value="Genomic_DNA"/>
</dbReference>
<keyword evidence="7" id="KW-1185">Reference proteome</keyword>
<dbReference type="InterPro" id="IPR011761">
    <property type="entry name" value="ATP-grasp"/>
</dbReference>
<evidence type="ECO:0000313" key="6">
    <source>
        <dbReference type="EMBL" id="GID69842.1"/>
    </source>
</evidence>
<dbReference type="PANTHER" id="PTHR43585:SF2">
    <property type="entry name" value="ATP-GRASP ENZYME FSQD"/>
    <property type="match status" value="1"/>
</dbReference>
<dbReference type="GO" id="GO:0005524">
    <property type="term" value="F:ATP binding"/>
    <property type="evidence" value="ECO:0007669"/>
    <property type="project" value="UniProtKB-UniRule"/>
</dbReference>
<evidence type="ECO:0000256" key="1">
    <source>
        <dbReference type="ARBA" id="ARBA00022598"/>
    </source>
</evidence>
<keyword evidence="1" id="KW-0436">Ligase</keyword>
<comment type="caution">
    <text evidence="6">The sequence shown here is derived from an EMBL/GenBank/DDBJ whole genome shotgun (WGS) entry which is preliminary data.</text>
</comment>
<proteinExistence type="predicted"/>
<protein>
    <recommendedName>
        <fullName evidence="5">ATP-grasp domain-containing protein</fullName>
    </recommendedName>
</protein>
<dbReference type="RefSeq" id="WP_203752785.1">
    <property type="nucleotide sequence ID" value="NZ_BAAAUC010000024.1"/>
</dbReference>
<organism evidence="6 7">
    <name type="scientific">Actinoplanes cyaneus</name>
    <dbReference type="NCBI Taxonomy" id="52696"/>
    <lineage>
        <taxon>Bacteria</taxon>
        <taxon>Bacillati</taxon>
        <taxon>Actinomycetota</taxon>
        <taxon>Actinomycetes</taxon>
        <taxon>Micromonosporales</taxon>
        <taxon>Micromonosporaceae</taxon>
        <taxon>Actinoplanes</taxon>
    </lineage>
</organism>
<evidence type="ECO:0000313" key="7">
    <source>
        <dbReference type="Proteomes" id="UP000619479"/>
    </source>
</evidence>
<dbReference type="Gene3D" id="3.30.1490.20">
    <property type="entry name" value="ATP-grasp fold, A domain"/>
    <property type="match status" value="1"/>
</dbReference>
<dbReference type="InterPro" id="IPR013815">
    <property type="entry name" value="ATP_grasp_subdomain_1"/>
</dbReference>
<dbReference type="PROSITE" id="PS50975">
    <property type="entry name" value="ATP_GRASP"/>
    <property type="match status" value="1"/>
</dbReference>
<gene>
    <name evidence="6" type="ORF">Acy02nite_77230</name>
</gene>
<dbReference type="GO" id="GO:0046872">
    <property type="term" value="F:metal ion binding"/>
    <property type="evidence" value="ECO:0007669"/>
    <property type="project" value="InterPro"/>
</dbReference>
<evidence type="ECO:0000256" key="2">
    <source>
        <dbReference type="ARBA" id="ARBA00022741"/>
    </source>
</evidence>
<evidence type="ECO:0000259" key="5">
    <source>
        <dbReference type="PROSITE" id="PS50975"/>
    </source>
</evidence>
<reference evidence="6" key="1">
    <citation type="submission" date="2021-01" db="EMBL/GenBank/DDBJ databases">
        <title>Whole genome shotgun sequence of Actinoplanes cyaneus NBRC 14990.</title>
        <authorList>
            <person name="Komaki H."/>
            <person name="Tamura T."/>
        </authorList>
    </citation>
    <scope>NUCLEOTIDE SEQUENCE</scope>
    <source>
        <strain evidence="6">NBRC 14990</strain>
    </source>
</reference>
<dbReference type="Gene3D" id="3.40.50.20">
    <property type="match status" value="1"/>
</dbReference>
<dbReference type="AlphaFoldDB" id="A0A919ISW1"/>
<dbReference type="SUPFAM" id="SSF56059">
    <property type="entry name" value="Glutathione synthetase ATP-binding domain-like"/>
    <property type="match status" value="1"/>
</dbReference>
<keyword evidence="3 4" id="KW-0067">ATP-binding</keyword>
<dbReference type="InterPro" id="IPR052032">
    <property type="entry name" value="ATP-dep_AA_Ligase"/>
</dbReference>
<accession>A0A919ISW1</accession>
<dbReference type="GO" id="GO:0016874">
    <property type="term" value="F:ligase activity"/>
    <property type="evidence" value="ECO:0007669"/>
    <property type="project" value="UniProtKB-KW"/>
</dbReference>
<keyword evidence="2 4" id="KW-0547">Nucleotide-binding</keyword>
<sequence length="417" mass="46239">MRTVIVIGTRGFGAFRRDLLHDPDGVRFVGIFSTHDEPFIPAAHRDLFSRVAVLPCGKADPTAAESSLVDVDGARRVIGEVLAAEPRRDVTLHSFDERNLLLTARLREEFGLPGPRHADILPFRDKLIMKELVRTAGIRVPAFGEYDAVAAAEDPARYFDRIVAEVGLPFVLKPVDGNSSDGVYRIDSAEDHRRLPAELGWAYEYEEFIDSTMYSVNIISRGGLPVFAGVTEYLVNSAQVQQGRVNVDVNLIDSDARVPRMIAFGEAALDALGRPDGASHLELFRTAADELVFLEVAARFKGMAGVAAMQRNYGVALVNLALEIEGGPASRPYDGERVYCYDGVIPKRAGTVERLVEPDIESEYEMTWKVRPGQVIGHGESLSDNGGVFLVWNKDYDAAYRDFRRFADYRPVVYRTN</sequence>
<evidence type="ECO:0000256" key="3">
    <source>
        <dbReference type="ARBA" id="ARBA00022840"/>
    </source>
</evidence>
<dbReference type="Gene3D" id="3.30.470.20">
    <property type="entry name" value="ATP-grasp fold, B domain"/>
    <property type="match status" value="1"/>
</dbReference>
<dbReference type="Proteomes" id="UP000619479">
    <property type="component" value="Unassembled WGS sequence"/>
</dbReference>